<comment type="subcellular location">
    <subcellularLocation>
        <location evidence="1">Cell membrane</location>
        <topology evidence="1">Multi-pass membrane protein</topology>
    </subcellularLocation>
</comment>
<dbReference type="GO" id="GO:0050916">
    <property type="term" value="P:sensory perception of sweet taste"/>
    <property type="evidence" value="ECO:0007669"/>
    <property type="project" value="UniProtKB-ARBA"/>
</dbReference>
<keyword evidence="7" id="KW-0675">Receptor</keyword>
<feature type="transmembrane region" description="Helical" evidence="8">
    <location>
        <begin position="177"/>
        <end position="200"/>
    </location>
</feature>
<dbReference type="InterPro" id="IPR009318">
    <property type="entry name" value="Gustatory_rcpt"/>
</dbReference>
<gene>
    <name evidence="9" type="ORF">BDFB_010925</name>
</gene>
<dbReference type="PANTHER" id="PTHR21421:SF29">
    <property type="entry name" value="GUSTATORY RECEPTOR 5A FOR TREHALOSE-RELATED"/>
    <property type="match status" value="1"/>
</dbReference>
<accession>A0A482V8K7</accession>
<evidence type="ECO:0000256" key="6">
    <source>
        <dbReference type="ARBA" id="ARBA00023136"/>
    </source>
</evidence>
<dbReference type="EMBL" id="QDEB01127562">
    <property type="protein sequence ID" value="RZB39537.1"/>
    <property type="molecule type" value="Genomic_DNA"/>
</dbReference>
<evidence type="ECO:0000256" key="3">
    <source>
        <dbReference type="ARBA" id="ARBA00022475"/>
    </source>
</evidence>
<feature type="transmembrane region" description="Helical" evidence="8">
    <location>
        <begin position="145"/>
        <end position="165"/>
    </location>
</feature>
<keyword evidence="4 8" id="KW-0812">Transmembrane</keyword>
<evidence type="ECO:0000256" key="5">
    <source>
        <dbReference type="ARBA" id="ARBA00022989"/>
    </source>
</evidence>
<comment type="similarity">
    <text evidence="2">Belongs to the insect chemoreceptor superfamily. Gustatory receptor (GR) family. Gr5a subfamily.</text>
</comment>
<sequence>MIYCSSNDFQMYQLTAMIQKATSILVLIQNIKLASKWPKLMKQWCQSDLIMNRRYGYLKNFNRKMKICLALYFLVYTVHFFLSNFNDMFIISLSMALALRFKQIRNRLEYNERNNHKIGMSDFWLEMRRDYDRLFHICKNLDDCINGLILISFSYNMYFVISYLYHQLMIENNRGQIVMFYCFFPYLALRVFAVCLYTSWINDESLGPVNILNSIQSRDYNPEIGRWLVQMSFDDVTLTGGKIFKIKRSIFLS</sequence>
<protein>
    <submittedName>
        <fullName evidence="9">Trehalose recp domain containing protein</fullName>
    </submittedName>
</protein>
<evidence type="ECO:0000256" key="8">
    <source>
        <dbReference type="SAM" id="Phobius"/>
    </source>
</evidence>
<dbReference type="Proteomes" id="UP000292052">
    <property type="component" value="Unassembled WGS sequence"/>
</dbReference>
<organism evidence="9 10">
    <name type="scientific">Asbolus verrucosus</name>
    <name type="common">Desert ironclad beetle</name>
    <dbReference type="NCBI Taxonomy" id="1661398"/>
    <lineage>
        <taxon>Eukaryota</taxon>
        <taxon>Metazoa</taxon>
        <taxon>Ecdysozoa</taxon>
        <taxon>Arthropoda</taxon>
        <taxon>Hexapoda</taxon>
        <taxon>Insecta</taxon>
        <taxon>Pterygota</taxon>
        <taxon>Neoptera</taxon>
        <taxon>Endopterygota</taxon>
        <taxon>Coleoptera</taxon>
        <taxon>Polyphaga</taxon>
        <taxon>Cucujiformia</taxon>
        <taxon>Tenebrionidae</taxon>
        <taxon>Pimeliinae</taxon>
        <taxon>Asbolus</taxon>
    </lineage>
</organism>
<evidence type="ECO:0000256" key="4">
    <source>
        <dbReference type="ARBA" id="ARBA00022692"/>
    </source>
</evidence>
<evidence type="ECO:0000313" key="9">
    <source>
        <dbReference type="EMBL" id="RZB39537.1"/>
    </source>
</evidence>
<dbReference type="AlphaFoldDB" id="A0A482V8K7"/>
<dbReference type="GO" id="GO:0008527">
    <property type="term" value="F:taste receptor activity"/>
    <property type="evidence" value="ECO:0007669"/>
    <property type="project" value="InterPro"/>
</dbReference>
<keyword evidence="10" id="KW-1185">Reference proteome</keyword>
<reference evidence="9 10" key="1">
    <citation type="submission" date="2017-03" db="EMBL/GenBank/DDBJ databases">
        <title>Genome of the blue death feigning beetle - Asbolus verrucosus.</title>
        <authorList>
            <person name="Rider S.D."/>
        </authorList>
    </citation>
    <scope>NUCLEOTIDE SEQUENCE [LARGE SCALE GENOMIC DNA]</scope>
    <source>
        <strain evidence="9">Butters</strain>
        <tissue evidence="9">Head and leg muscle</tissue>
    </source>
</reference>
<dbReference type="OrthoDB" id="5800391at2759"/>
<comment type="caution">
    <text evidence="9">The sequence shown here is derived from an EMBL/GenBank/DDBJ whole genome shotgun (WGS) entry which is preliminary data.</text>
</comment>
<keyword evidence="5 8" id="KW-1133">Transmembrane helix</keyword>
<proteinExistence type="inferred from homology"/>
<dbReference type="PANTHER" id="PTHR21421">
    <property type="entry name" value="GUSTATORY RECEPTOR"/>
    <property type="match status" value="1"/>
</dbReference>
<evidence type="ECO:0000256" key="7">
    <source>
        <dbReference type="ARBA" id="ARBA00023170"/>
    </source>
</evidence>
<feature type="non-terminal residue" evidence="9">
    <location>
        <position position="253"/>
    </location>
</feature>
<dbReference type="GO" id="GO:0005886">
    <property type="term" value="C:plasma membrane"/>
    <property type="evidence" value="ECO:0007669"/>
    <property type="project" value="UniProtKB-SubCell"/>
</dbReference>
<name>A0A482V8K7_ASBVE</name>
<feature type="transmembrane region" description="Helical" evidence="8">
    <location>
        <begin position="67"/>
        <end position="85"/>
    </location>
</feature>
<keyword evidence="3" id="KW-1003">Cell membrane</keyword>
<evidence type="ECO:0000313" key="10">
    <source>
        <dbReference type="Proteomes" id="UP000292052"/>
    </source>
</evidence>
<keyword evidence="6 8" id="KW-0472">Membrane</keyword>
<evidence type="ECO:0000256" key="2">
    <source>
        <dbReference type="ARBA" id="ARBA00005327"/>
    </source>
</evidence>
<evidence type="ECO:0000256" key="1">
    <source>
        <dbReference type="ARBA" id="ARBA00004651"/>
    </source>
</evidence>
<dbReference type="Pfam" id="PF06151">
    <property type="entry name" value="Trehalose_recp"/>
    <property type="match status" value="1"/>
</dbReference>